<dbReference type="Proteomes" id="UP001152622">
    <property type="component" value="Unassembled WGS sequence"/>
</dbReference>
<dbReference type="EMBL" id="JAINUF010000025">
    <property type="protein sequence ID" value="KAJ8332662.1"/>
    <property type="molecule type" value="Genomic_DNA"/>
</dbReference>
<comment type="caution">
    <text evidence="3">The sequence shown here is derived from an EMBL/GenBank/DDBJ whole genome shotgun (WGS) entry which is preliminary data.</text>
</comment>
<feature type="compositionally biased region" description="Basic and acidic residues" evidence="1">
    <location>
        <begin position="176"/>
        <end position="185"/>
    </location>
</feature>
<feature type="region of interest" description="Disordered" evidence="1">
    <location>
        <begin position="101"/>
        <end position="224"/>
    </location>
</feature>
<keyword evidence="2" id="KW-0732">Signal</keyword>
<keyword evidence="4" id="KW-1185">Reference proteome</keyword>
<dbReference type="OrthoDB" id="9938040at2759"/>
<feature type="compositionally biased region" description="Basic and acidic residues" evidence="1">
    <location>
        <begin position="127"/>
        <end position="136"/>
    </location>
</feature>
<feature type="chain" id="PRO_5040157392" evidence="2">
    <location>
        <begin position="20"/>
        <end position="224"/>
    </location>
</feature>
<evidence type="ECO:0000256" key="2">
    <source>
        <dbReference type="SAM" id="SignalP"/>
    </source>
</evidence>
<dbReference type="AlphaFoldDB" id="A0A9Q1E5J7"/>
<accession>A0A9Q1E5J7</accession>
<gene>
    <name evidence="3" type="ORF">SKAU_G00424510</name>
</gene>
<evidence type="ECO:0000256" key="1">
    <source>
        <dbReference type="SAM" id="MobiDB-lite"/>
    </source>
</evidence>
<protein>
    <submittedName>
        <fullName evidence="3">Uncharacterized protein</fullName>
    </submittedName>
</protein>
<feature type="compositionally biased region" description="Basic and acidic residues" evidence="1">
    <location>
        <begin position="212"/>
        <end position="224"/>
    </location>
</feature>
<feature type="compositionally biased region" description="Basic and acidic residues" evidence="1">
    <location>
        <begin position="144"/>
        <end position="159"/>
    </location>
</feature>
<reference evidence="3" key="1">
    <citation type="journal article" date="2023" name="Science">
        <title>Genome structures resolve the early diversification of teleost fishes.</title>
        <authorList>
            <person name="Parey E."/>
            <person name="Louis A."/>
            <person name="Montfort J."/>
            <person name="Bouchez O."/>
            <person name="Roques C."/>
            <person name="Iampietro C."/>
            <person name="Lluch J."/>
            <person name="Castinel A."/>
            <person name="Donnadieu C."/>
            <person name="Desvignes T."/>
            <person name="Floi Bucao C."/>
            <person name="Jouanno E."/>
            <person name="Wen M."/>
            <person name="Mejri S."/>
            <person name="Dirks R."/>
            <person name="Jansen H."/>
            <person name="Henkel C."/>
            <person name="Chen W.J."/>
            <person name="Zahm M."/>
            <person name="Cabau C."/>
            <person name="Klopp C."/>
            <person name="Thompson A.W."/>
            <person name="Robinson-Rechavi M."/>
            <person name="Braasch I."/>
            <person name="Lecointre G."/>
            <person name="Bobe J."/>
            <person name="Postlethwait J.H."/>
            <person name="Berthelot C."/>
            <person name="Roest Crollius H."/>
            <person name="Guiguen Y."/>
        </authorList>
    </citation>
    <scope>NUCLEOTIDE SEQUENCE</scope>
    <source>
        <strain evidence="3">WJC10195</strain>
    </source>
</reference>
<feature type="signal peptide" evidence="2">
    <location>
        <begin position="1"/>
        <end position="19"/>
    </location>
</feature>
<name>A0A9Q1E5J7_SYNKA</name>
<organism evidence="3 4">
    <name type="scientific">Synaphobranchus kaupii</name>
    <name type="common">Kaup's arrowtooth eel</name>
    <dbReference type="NCBI Taxonomy" id="118154"/>
    <lineage>
        <taxon>Eukaryota</taxon>
        <taxon>Metazoa</taxon>
        <taxon>Chordata</taxon>
        <taxon>Craniata</taxon>
        <taxon>Vertebrata</taxon>
        <taxon>Euteleostomi</taxon>
        <taxon>Actinopterygii</taxon>
        <taxon>Neopterygii</taxon>
        <taxon>Teleostei</taxon>
        <taxon>Anguilliformes</taxon>
        <taxon>Synaphobranchidae</taxon>
        <taxon>Synaphobranchus</taxon>
    </lineage>
</organism>
<sequence>MFSIFLLIATALFLYGSSAKPHSSWAKVEEDQFQRTLTSQELSRKMSVGLKEVEPPEELAVTDDDIDPEMAIWKAAQWSRGQKHLASEQDRDDLYHPSLEHVPEAGANAGPREVVWNNPPIQPYQRAEPDRDDEFHGLPGSQAREPEPDRDQVHRRYIPDQRSAIEPQPRHLVYTHPEEDRDEVYHGNIPDQRPHRQPQVQPEPLSHMTHTQPEEDRDHLYHNY</sequence>
<evidence type="ECO:0000313" key="4">
    <source>
        <dbReference type="Proteomes" id="UP001152622"/>
    </source>
</evidence>
<evidence type="ECO:0000313" key="3">
    <source>
        <dbReference type="EMBL" id="KAJ8332662.1"/>
    </source>
</evidence>
<proteinExistence type="predicted"/>